<evidence type="ECO:0000256" key="1">
    <source>
        <dbReference type="ARBA" id="ARBA00001946"/>
    </source>
</evidence>
<gene>
    <name evidence="4" type="ORF">ACFOYW_04980</name>
</gene>
<evidence type="ECO:0000313" key="5">
    <source>
        <dbReference type="Proteomes" id="UP001595900"/>
    </source>
</evidence>
<proteinExistence type="predicted"/>
<evidence type="ECO:0000256" key="2">
    <source>
        <dbReference type="ARBA" id="ARBA00022801"/>
    </source>
</evidence>
<dbReference type="EMBL" id="JBHSCN010000003">
    <property type="protein sequence ID" value="MFC4242720.1"/>
    <property type="molecule type" value="Genomic_DNA"/>
</dbReference>
<dbReference type="Pfam" id="PF00702">
    <property type="entry name" value="Hydrolase"/>
    <property type="match status" value="1"/>
</dbReference>
<dbReference type="Gene3D" id="1.20.120.710">
    <property type="entry name" value="Haloacid dehalogenase hydrolase-like domain"/>
    <property type="match status" value="1"/>
</dbReference>
<sequence length="239" mass="25278">MTPEALLLDFDGTLVDWRSGLVAGIRAAATEFARLHGFDADEVAARTLAFEAEVFEAHLDAWTLGGMDAFALHGAVWRRAHAEYGVDDHAAPAFAEAHWQAELAGMRRYDDVTPLLAAARSAGIRTAIITNGPGAVQRGKLEAVGLADAFDAVLISAEVGSAKPDVRIFELALAELGVAPERAWHIGDTLAFDIAGARAAGVEGVWINRDGVSRDAAEALPHREIATLAELVPLLARAA</sequence>
<dbReference type="NCBIfam" id="TIGR01509">
    <property type="entry name" value="HAD-SF-IA-v3"/>
    <property type="match status" value="1"/>
</dbReference>
<keyword evidence="2 4" id="KW-0378">Hydrolase</keyword>
<dbReference type="RefSeq" id="WP_390227627.1">
    <property type="nucleotide sequence ID" value="NZ_JBHSCN010000003.1"/>
</dbReference>
<dbReference type="SFLD" id="SFLDS00003">
    <property type="entry name" value="Haloacid_Dehalogenase"/>
    <property type="match status" value="1"/>
</dbReference>
<dbReference type="NCBIfam" id="TIGR01549">
    <property type="entry name" value="HAD-SF-IA-v1"/>
    <property type="match status" value="1"/>
</dbReference>
<keyword evidence="5" id="KW-1185">Reference proteome</keyword>
<dbReference type="PRINTS" id="PR00413">
    <property type="entry name" value="HADHALOGNASE"/>
</dbReference>
<dbReference type="InterPro" id="IPR023214">
    <property type="entry name" value="HAD_sf"/>
</dbReference>
<dbReference type="Proteomes" id="UP001595900">
    <property type="component" value="Unassembled WGS sequence"/>
</dbReference>
<organism evidence="4 5">
    <name type="scientific">Gryllotalpicola reticulitermitis</name>
    <dbReference type="NCBI Taxonomy" id="1184153"/>
    <lineage>
        <taxon>Bacteria</taxon>
        <taxon>Bacillati</taxon>
        <taxon>Actinomycetota</taxon>
        <taxon>Actinomycetes</taxon>
        <taxon>Micrococcales</taxon>
        <taxon>Microbacteriaceae</taxon>
        <taxon>Gryllotalpicola</taxon>
    </lineage>
</organism>
<dbReference type="SFLD" id="SFLDG01135">
    <property type="entry name" value="C1.5.6:_HAD__Beta-PGM__Phospha"/>
    <property type="match status" value="1"/>
</dbReference>
<name>A0ABV8Q5R0_9MICO</name>
<dbReference type="InterPro" id="IPR036412">
    <property type="entry name" value="HAD-like_sf"/>
</dbReference>
<dbReference type="SFLD" id="SFLDG01129">
    <property type="entry name" value="C1.5:_HAD__Beta-PGM__Phosphata"/>
    <property type="match status" value="1"/>
</dbReference>
<evidence type="ECO:0000313" key="4">
    <source>
        <dbReference type="EMBL" id="MFC4242720.1"/>
    </source>
</evidence>
<comment type="cofactor">
    <cofactor evidence="1">
        <name>Mg(2+)</name>
        <dbReference type="ChEBI" id="CHEBI:18420"/>
    </cofactor>
</comment>
<keyword evidence="3" id="KW-0460">Magnesium</keyword>
<dbReference type="EC" id="3.1.3.-" evidence="4"/>
<dbReference type="PANTHER" id="PTHR46470">
    <property type="entry name" value="N-ACYLNEURAMINATE-9-PHOSPHATASE"/>
    <property type="match status" value="1"/>
</dbReference>
<protein>
    <submittedName>
        <fullName evidence="4">HAD family hydrolase</fullName>
        <ecNumber evidence="4">3.1.3.-</ecNumber>
    </submittedName>
</protein>
<reference evidence="5" key="1">
    <citation type="journal article" date="2019" name="Int. J. Syst. Evol. Microbiol.">
        <title>The Global Catalogue of Microorganisms (GCM) 10K type strain sequencing project: providing services to taxonomists for standard genome sequencing and annotation.</title>
        <authorList>
            <consortium name="The Broad Institute Genomics Platform"/>
            <consortium name="The Broad Institute Genome Sequencing Center for Infectious Disease"/>
            <person name="Wu L."/>
            <person name="Ma J."/>
        </authorList>
    </citation>
    <scope>NUCLEOTIDE SEQUENCE [LARGE SCALE GENOMIC DNA]</scope>
    <source>
        <strain evidence="5">CGMCC 1.10363</strain>
    </source>
</reference>
<dbReference type="InterPro" id="IPR006439">
    <property type="entry name" value="HAD-SF_hydro_IA"/>
</dbReference>
<evidence type="ECO:0000256" key="3">
    <source>
        <dbReference type="ARBA" id="ARBA00022842"/>
    </source>
</evidence>
<dbReference type="PANTHER" id="PTHR46470:SF4">
    <property type="entry name" value="5-AMINO-6-(5-PHOSPHO-D-RIBITYLAMINO)URACIL PHOSPHATASE YIGB"/>
    <property type="match status" value="1"/>
</dbReference>
<dbReference type="GO" id="GO:0016787">
    <property type="term" value="F:hydrolase activity"/>
    <property type="evidence" value="ECO:0007669"/>
    <property type="project" value="UniProtKB-KW"/>
</dbReference>
<accession>A0ABV8Q5R0</accession>
<dbReference type="SUPFAM" id="SSF56784">
    <property type="entry name" value="HAD-like"/>
    <property type="match status" value="1"/>
</dbReference>
<dbReference type="Gene3D" id="3.40.50.1000">
    <property type="entry name" value="HAD superfamily/HAD-like"/>
    <property type="match status" value="1"/>
</dbReference>
<dbReference type="InterPro" id="IPR051400">
    <property type="entry name" value="HAD-like_hydrolase"/>
</dbReference>
<comment type="caution">
    <text evidence="4">The sequence shown here is derived from an EMBL/GenBank/DDBJ whole genome shotgun (WGS) entry which is preliminary data.</text>
</comment>